<reference evidence="1" key="1">
    <citation type="submission" date="2021-02" db="EMBL/GenBank/DDBJ databases">
        <authorList>
            <person name="Dougan E. K."/>
            <person name="Rhodes N."/>
            <person name="Thang M."/>
            <person name="Chan C."/>
        </authorList>
    </citation>
    <scope>NUCLEOTIDE SEQUENCE</scope>
</reference>
<name>A0A812RHW0_9DINO</name>
<proteinExistence type="predicted"/>
<organism evidence="1 2">
    <name type="scientific">Symbiodinium natans</name>
    <dbReference type="NCBI Taxonomy" id="878477"/>
    <lineage>
        <taxon>Eukaryota</taxon>
        <taxon>Sar</taxon>
        <taxon>Alveolata</taxon>
        <taxon>Dinophyceae</taxon>
        <taxon>Suessiales</taxon>
        <taxon>Symbiodiniaceae</taxon>
        <taxon>Symbiodinium</taxon>
    </lineage>
</organism>
<dbReference type="AlphaFoldDB" id="A0A812RHW0"/>
<dbReference type="Proteomes" id="UP000604046">
    <property type="component" value="Unassembled WGS sequence"/>
</dbReference>
<keyword evidence="2" id="KW-1185">Reference proteome</keyword>
<comment type="caution">
    <text evidence="1">The sequence shown here is derived from an EMBL/GenBank/DDBJ whole genome shotgun (WGS) entry which is preliminary data.</text>
</comment>
<sequence>MAPEGIPKDLPGAQIKIARIRYLQQIGFESIDFSNFLQVMRKNGSELGDGTELLQLGVDPELLSPLQTPSDGGAFMSLACPCFQIFKNSIFVLRAVPVKSFVKTSSPDAKKRSLVNRCPYRGLSRL</sequence>
<accession>A0A812RHW0</accession>
<evidence type="ECO:0000313" key="1">
    <source>
        <dbReference type="EMBL" id="CAE7438012.1"/>
    </source>
</evidence>
<protein>
    <submittedName>
        <fullName evidence="1">Uncharacterized protein</fullName>
    </submittedName>
</protein>
<evidence type="ECO:0000313" key="2">
    <source>
        <dbReference type="Proteomes" id="UP000604046"/>
    </source>
</evidence>
<gene>
    <name evidence="1" type="ORF">SNAT2548_LOCUS23807</name>
</gene>
<dbReference type="EMBL" id="CAJNDS010002335">
    <property type="protein sequence ID" value="CAE7438012.1"/>
    <property type="molecule type" value="Genomic_DNA"/>
</dbReference>